<dbReference type="PANTHER" id="PTHR48475:SF2">
    <property type="entry name" value="RIBONUCLEASE H"/>
    <property type="match status" value="1"/>
</dbReference>
<keyword evidence="6" id="KW-0695">RNA-directed DNA polymerase</keyword>
<feature type="domain" description="Reverse transcriptase RNase H-like" evidence="7">
    <location>
        <begin position="6"/>
        <end position="60"/>
    </location>
</feature>
<keyword evidence="2" id="KW-0548">Nucleotidyltransferase</keyword>
<keyword evidence="5" id="KW-0378">Hydrolase</keyword>
<dbReference type="InterPro" id="IPR041373">
    <property type="entry name" value="RT_RNaseH"/>
</dbReference>
<protein>
    <recommendedName>
        <fullName evidence="7">Reverse transcriptase RNase H-like domain-containing protein</fullName>
    </recommendedName>
</protein>
<comment type="caution">
    <text evidence="8">The sequence shown here is derived from an EMBL/GenBank/DDBJ whole genome shotgun (WGS) entry which is preliminary data.</text>
</comment>
<sequence length="142" mass="16012">MLASRSVLMKSIEGKDQHLVYFVNKILQGVETQYQKIQKAALALVITIRRLRPYFQSNQVLRKLNLAGRMVGWTVELLEFDISFEKRRHIKAQVLANFVTKLALTGEASDSNKEQTLLVDGASNQKGSRVRVILDGPNGVMI</sequence>
<evidence type="ECO:0000313" key="8">
    <source>
        <dbReference type="EMBL" id="RDX78206.1"/>
    </source>
</evidence>
<evidence type="ECO:0000256" key="4">
    <source>
        <dbReference type="ARBA" id="ARBA00022759"/>
    </source>
</evidence>
<feature type="non-terminal residue" evidence="8">
    <location>
        <position position="1"/>
    </location>
</feature>
<evidence type="ECO:0000256" key="5">
    <source>
        <dbReference type="ARBA" id="ARBA00022801"/>
    </source>
</evidence>
<evidence type="ECO:0000256" key="2">
    <source>
        <dbReference type="ARBA" id="ARBA00022695"/>
    </source>
</evidence>
<dbReference type="GO" id="GO:0016787">
    <property type="term" value="F:hydrolase activity"/>
    <property type="evidence" value="ECO:0007669"/>
    <property type="project" value="UniProtKB-KW"/>
</dbReference>
<dbReference type="GO" id="GO:0004519">
    <property type="term" value="F:endonuclease activity"/>
    <property type="evidence" value="ECO:0007669"/>
    <property type="project" value="UniProtKB-KW"/>
</dbReference>
<proteinExistence type="predicted"/>
<dbReference type="Pfam" id="PF17917">
    <property type="entry name" value="RT_RNaseH"/>
    <property type="match status" value="1"/>
</dbReference>
<keyword evidence="9" id="KW-1185">Reference proteome</keyword>
<evidence type="ECO:0000313" key="9">
    <source>
        <dbReference type="Proteomes" id="UP000257109"/>
    </source>
</evidence>
<gene>
    <name evidence="8" type="ORF">CR513_41540</name>
</gene>
<keyword evidence="1" id="KW-0808">Transferase</keyword>
<evidence type="ECO:0000259" key="7">
    <source>
        <dbReference type="Pfam" id="PF17917"/>
    </source>
</evidence>
<dbReference type="OrthoDB" id="6139274at2759"/>
<evidence type="ECO:0000256" key="6">
    <source>
        <dbReference type="ARBA" id="ARBA00022918"/>
    </source>
</evidence>
<keyword evidence="3" id="KW-0540">Nuclease</keyword>
<reference evidence="8" key="1">
    <citation type="submission" date="2018-05" db="EMBL/GenBank/DDBJ databases">
        <title>Draft genome of Mucuna pruriens seed.</title>
        <authorList>
            <person name="Nnadi N.E."/>
            <person name="Vos R."/>
            <person name="Hasami M.H."/>
            <person name="Devisetty U.K."/>
            <person name="Aguiy J.C."/>
        </authorList>
    </citation>
    <scope>NUCLEOTIDE SEQUENCE [LARGE SCALE GENOMIC DNA]</scope>
    <source>
        <strain evidence="8">JCA_2017</strain>
    </source>
</reference>
<dbReference type="AlphaFoldDB" id="A0A371FIT1"/>
<evidence type="ECO:0000256" key="1">
    <source>
        <dbReference type="ARBA" id="ARBA00022679"/>
    </source>
</evidence>
<dbReference type="Proteomes" id="UP000257109">
    <property type="component" value="Unassembled WGS sequence"/>
</dbReference>
<keyword evidence="4" id="KW-0255">Endonuclease</keyword>
<evidence type="ECO:0000256" key="3">
    <source>
        <dbReference type="ARBA" id="ARBA00022722"/>
    </source>
</evidence>
<accession>A0A371FIT1</accession>
<dbReference type="SUPFAM" id="SSF56672">
    <property type="entry name" value="DNA/RNA polymerases"/>
    <property type="match status" value="1"/>
</dbReference>
<dbReference type="InterPro" id="IPR043502">
    <property type="entry name" value="DNA/RNA_pol_sf"/>
</dbReference>
<dbReference type="PANTHER" id="PTHR48475">
    <property type="entry name" value="RIBONUCLEASE H"/>
    <property type="match status" value="1"/>
</dbReference>
<name>A0A371FIT1_MUCPR</name>
<dbReference type="GO" id="GO:0003964">
    <property type="term" value="F:RNA-directed DNA polymerase activity"/>
    <property type="evidence" value="ECO:0007669"/>
    <property type="project" value="UniProtKB-KW"/>
</dbReference>
<organism evidence="8 9">
    <name type="scientific">Mucuna pruriens</name>
    <name type="common">Velvet bean</name>
    <name type="synonym">Dolichos pruriens</name>
    <dbReference type="NCBI Taxonomy" id="157652"/>
    <lineage>
        <taxon>Eukaryota</taxon>
        <taxon>Viridiplantae</taxon>
        <taxon>Streptophyta</taxon>
        <taxon>Embryophyta</taxon>
        <taxon>Tracheophyta</taxon>
        <taxon>Spermatophyta</taxon>
        <taxon>Magnoliopsida</taxon>
        <taxon>eudicotyledons</taxon>
        <taxon>Gunneridae</taxon>
        <taxon>Pentapetalae</taxon>
        <taxon>rosids</taxon>
        <taxon>fabids</taxon>
        <taxon>Fabales</taxon>
        <taxon>Fabaceae</taxon>
        <taxon>Papilionoideae</taxon>
        <taxon>50 kb inversion clade</taxon>
        <taxon>NPAAA clade</taxon>
        <taxon>indigoferoid/millettioid clade</taxon>
        <taxon>Phaseoleae</taxon>
        <taxon>Mucuna</taxon>
    </lineage>
</organism>
<dbReference type="EMBL" id="QJKJ01008933">
    <property type="protein sequence ID" value="RDX78206.1"/>
    <property type="molecule type" value="Genomic_DNA"/>
</dbReference>